<proteinExistence type="predicted"/>
<dbReference type="Pfam" id="PF00440">
    <property type="entry name" value="TetR_N"/>
    <property type="match status" value="1"/>
</dbReference>
<keyword evidence="2 4" id="KW-0238">DNA-binding</keyword>
<keyword evidence="3" id="KW-0804">Transcription</keyword>
<feature type="compositionally biased region" description="Low complexity" evidence="5">
    <location>
        <begin position="211"/>
        <end position="231"/>
    </location>
</feature>
<dbReference type="PROSITE" id="PS50977">
    <property type="entry name" value="HTH_TETR_2"/>
    <property type="match status" value="1"/>
</dbReference>
<feature type="region of interest" description="Disordered" evidence="5">
    <location>
        <begin position="208"/>
        <end position="231"/>
    </location>
</feature>
<dbReference type="InterPro" id="IPR036271">
    <property type="entry name" value="Tet_transcr_reg_TetR-rel_C_sf"/>
</dbReference>
<keyword evidence="1" id="KW-0805">Transcription regulation</keyword>
<dbReference type="Gene3D" id="1.10.357.10">
    <property type="entry name" value="Tetracycline Repressor, domain 2"/>
    <property type="match status" value="1"/>
</dbReference>
<reference evidence="7 8" key="1">
    <citation type="submission" date="2023-09" db="EMBL/GenBank/DDBJ databases">
        <title>The genome sequence of Streptomyces anthocyanicus.</title>
        <authorList>
            <person name="Mo P."/>
        </authorList>
    </citation>
    <scope>NUCLEOTIDE SEQUENCE [LARGE SCALE GENOMIC DNA]</scope>
    <source>
        <strain evidence="7 8">JCM 4387</strain>
    </source>
</reference>
<dbReference type="SUPFAM" id="SSF48498">
    <property type="entry name" value="Tetracyclin repressor-like, C-terminal domain"/>
    <property type="match status" value="1"/>
</dbReference>
<feature type="DNA-binding region" description="H-T-H motif" evidence="4">
    <location>
        <begin position="40"/>
        <end position="59"/>
    </location>
</feature>
<dbReference type="InterPro" id="IPR050109">
    <property type="entry name" value="HTH-type_TetR-like_transc_reg"/>
</dbReference>
<evidence type="ECO:0000259" key="6">
    <source>
        <dbReference type="PROSITE" id="PS50977"/>
    </source>
</evidence>
<evidence type="ECO:0000256" key="4">
    <source>
        <dbReference type="PROSITE-ProRule" id="PRU00335"/>
    </source>
</evidence>
<dbReference type="InterPro" id="IPR049444">
    <property type="entry name" value="TetR_C_44"/>
</dbReference>
<dbReference type="InterPro" id="IPR001647">
    <property type="entry name" value="HTH_TetR"/>
</dbReference>
<dbReference type="PANTHER" id="PTHR30055:SF234">
    <property type="entry name" value="HTH-TYPE TRANSCRIPTIONAL REGULATOR BETI"/>
    <property type="match status" value="1"/>
</dbReference>
<dbReference type="Pfam" id="PF21776">
    <property type="entry name" value="TetR_C_44"/>
    <property type="match status" value="1"/>
</dbReference>
<evidence type="ECO:0000256" key="3">
    <source>
        <dbReference type="ARBA" id="ARBA00023163"/>
    </source>
</evidence>
<feature type="domain" description="HTH tetR-type" evidence="6">
    <location>
        <begin position="17"/>
        <end position="77"/>
    </location>
</feature>
<sequence>MASEPARPLGRRERSKQRVRDRIYTSALTLFAEQGYDGTTIDQIAEHADVARGTFFNYFQRKEDLVTAWAEARKRRLELAMEESMKSRNDDVTVHLERCMAALAEFNESEREITAAMLQAWVKAGQPLLEEPYAGQVFANIIEAGRQRGEVSFDIDPMRVGNILRDSYLGLLYRWSQDPGGRVPLHIELREVLRIVLTGVLSYSQHGRGVPASPAPASSPAATPLAPTSRA</sequence>
<dbReference type="EMBL" id="CP134213">
    <property type="protein sequence ID" value="WND17382.1"/>
    <property type="molecule type" value="Genomic_DNA"/>
</dbReference>
<dbReference type="SUPFAM" id="SSF46689">
    <property type="entry name" value="Homeodomain-like"/>
    <property type="match status" value="1"/>
</dbReference>
<dbReference type="InterPro" id="IPR009057">
    <property type="entry name" value="Homeodomain-like_sf"/>
</dbReference>
<dbReference type="PRINTS" id="PR00455">
    <property type="entry name" value="HTHTETR"/>
</dbReference>
<evidence type="ECO:0000313" key="7">
    <source>
        <dbReference type="EMBL" id="WND17382.1"/>
    </source>
</evidence>
<keyword evidence="8" id="KW-1185">Reference proteome</keyword>
<name>A0ABY9U508_STRVL</name>
<dbReference type="Proteomes" id="UP001249394">
    <property type="component" value="Chromosome"/>
</dbReference>
<evidence type="ECO:0000256" key="1">
    <source>
        <dbReference type="ARBA" id="ARBA00023015"/>
    </source>
</evidence>
<evidence type="ECO:0000256" key="5">
    <source>
        <dbReference type="SAM" id="MobiDB-lite"/>
    </source>
</evidence>
<protein>
    <submittedName>
        <fullName evidence="7">TetR/AcrR family transcriptional regulator</fullName>
    </submittedName>
</protein>
<organism evidence="7 8">
    <name type="scientific">Streptomyces violaceus</name>
    <name type="common">Streptomyces venezuelae</name>
    <dbReference type="NCBI Taxonomy" id="1936"/>
    <lineage>
        <taxon>Bacteria</taxon>
        <taxon>Bacillati</taxon>
        <taxon>Actinomycetota</taxon>
        <taxon>Actinomycetes</taxon>
        <taxon>Kitasatosporales</taxon>
        <taxon>Streptomycetaceae</taxon>
        <taxon>Streptomyces</taxon>
    </lineage>
</organism>
<evidence type="ECO:0000313" key="8">
    <source>
        <dbReference type="Proteomes" id="UP001249394"/>
    </source>
</evidence>
<accession>A0ABY9U508</accession>
<dbReference type="PANTHER" id="PTHR30055">
    <property type="entry name" value="HTH-TYPE TRANSCRIPTIONAL REGULATOR RUTR"/>
    <property type="match status" value="1"/>
</dbReference>
<gene>
    <name evidence="7" type="ORF">RI060_08520</name>
</gene>
<evidence type="ECO:0000256" key="2">
    <source>
        <dbReference type="ARBA" id="ARBA00023125"/>
    </source>
</evidence>